<keyword evidence="1" id="KW-0813">Transport</keyword>
<dbReference type="PROSITE" id="PS00211">
    <property type="entry name" value="ABC_TRANSPORTER_1"/>
    <property type="match status" value="1"/>
</dbReference>
<organism evidence="6 7">
    <name type="scientific">Novosphingobium fluoreni</name>
    <dbReference type="NCBI Taxonomy" id="1391222"/>
    <lineage>
        <taxon>Bacteria</taxon>
        <taxon>Pseudomonadati</taxon>
        <taxon>Pseudomonadota</taxon>
        <taxon>Alphaproteobacteria</taxon>
        <taxon>Sphingomonadales</taxon>
        <taxon>Sphingomonadaceae</taxon>
        <taxon>Novosphingobium</taxon>
    </lineage>
</organism>
<dbReference type="GO" id="GO:0016887">
    <property type="term" value="F:ATP hydrolysis activity"/>
    <property type="evidence" value="ECO:0007669"/>
    <property type="project" value="InterPro"/>
</dbReference>
<dbReference type="PROSITE" id="PS50893">
    <property type="entry name" value="ABC_TRANSPORTER_2"/>
    <property type="match status" value="1"/>
</dbReference>
<keyword evidence="7" id="KW-1185">Reference proteome</keyword>
<dbReference type="InterPro" id="IPR003439">
    <property type="entry name" value="ABC_transporter-like_ATP-bd"/>
</dbReference>
<feature type="region of interest" description="Disordered" evidence="4">
    <location>
        <begin position="263"/>
        <end position="302"/>
    </location>
</feature>
<evidence type="ECO:0000313" key="6">
    <source>
        <dbReference type="EMBL" id="MBB3939433.1"/>
    </source>
</evidence>
<comment type="caution">
    <text evidence="6">The sequence shown here is derived from an EMBL/GenBank/DDBJ whole genome shotgun (WGS) entry which is preliminary data.</text>
</comment>
<dbReference type="AlphaFoldDB" id="A0A7W6C231"/>
<dbReference type="SUPFAM" id="SSF52540">
    <property type="entry name" value="P-loop containing nucleoside triphosphate hydrolases"/>
    <property type="match status" value="1"/>
</dbReference>
<feature type="compositionally biased region" description="Low complexity" evidence="4">
    <location>
        <begin position="264"/>
        <end position="282"/>
    </location>
</feature>
<evidence type="ECO:0000256" key="2">
    <source>
        <dbReference type="ARBA" id="ARBA00022741"/>
    </source>
</evidence>
<keyword evidence="3 6" id="KW-0067">ATP-binding</keyword>
<dbReference type="Gene3D" id="3.40.50.300">
    <property type="entry name" value="P-loop containing nucleotide triphosphate hydrolases"/>
    <property type="match status" value="1"/>
</dbReference>
<dbReference type="SMART" id="SM00382">
    <property type="entry name" value="AAA"/>
    <property type="match status" value="1"/>
</dbReference>
<dbReference type="EMBL" id="JACIDY010000002">
    <property type="protein sequence ID" value="MBB3939433.1"/>
    <property type="molecule type" value="Genomic_DNA"/>
</dbReference>
<evidence type="ECO:0000256" key="1">
    <source>
        <dbReference type="ARBA" id="ARBA00022448"/>
    </source>
</evidence>
<keyword evidence="2" id="KW-0547">Nucleotide-binding</keyword>
<evidence type="ECO:0000256" key="3">
    <source>
        <dbReference type="ARBA" id="ARBA00022840"/>
    </source>
</evidence>
<accession>A0A7W6C231</accession>
<dbReference type="RefSeq" id="WP_183616196.1">
    <property type="nucleotide sequence ID" value="NZ_JACIDY010000002.1"/>
</dbReference>
<evidence type="ECO:0000313" key="7">
    <source>
        <dbReference type="Proteomes" id="UP000561459"/>
    </source>
</evidence>
<proteinExistence type="predicted"/>
<dbReference type="PANTHER" id="PTHR43023">
    <property type="entry name" value="PROTEIN TRIGALACTOSYLDIACYLGLYCEROL 3, CHLOROPLASTIC"/>
    <property type="match status" value="1"/>
</dbReference>
<evidence type="ECO:0000256" key="4">
    <source>
        <dbReference type="SAM" id="MobiDB-lite"/>
    </source>
</evidence>
<name>A0A7W6C231_9SPHN</name>
<feature type="domain" description="ABC transporter" evidence="5">
    <location>
        <begin position="20"/>
        <end position="258"/>
    </location>
</feature>
<dbReference type="InterPro" id="IPR027417">
    <property type="entry name" value="P-loop_NTPase"/>
</dbReference>
<reference evidence="6 7" key="1">
    <citation type="submission" date="2020-08" db="EMBL/GenBank/DDBJ databases">
        <title>Genomic Encyclopedia of Type Strains, Phase IV (KMG-IV): sequencing the most valuable type-strain genomes for metagenomic binning, comparative biology and taxonomic classification.</title>
        <authorList>
            <person name="Goeker M."/>
        </authorList>
    </citation>
    <scope>NUCLEOTIDE SEQUENCE [LARGE SCALE GENOMIC DNA]</scope>
    <source>
        <strain evidence="6 7">DSM 27568</strain>
    </source>
</reference>
<protein>
    <submittedName>
        <fullName evidence="6">Phospholipid/cholesterol/gamma-HCH transport system ATP-binding protein</fullName>
    </submittedName>
</protein>
<dbReference type="Proteomes" id="UP000561459">
    <property type="component" value="Unassembled WGS sequence"/>
</dbReference>
<evidence type="ECO:0000259" key="5">
    <source>
        <dbReference type="PROSITE" id="PS50893"/>
    </source>
</evidence>
<sequence>MSDDVQEVARPPVDSSEAPIVVRGLRNAFGEHLIHDDLSLEVRKGEIIGVVGGSGTGKSVLMRSIIGLQQPEAGEVHVLGHDMTRPSEADEIDVRSRWGVLFQGGALFSTLTVGENVEVPLKQFYPDMTDTLRQEIARFKVRLSGLADEAAFKYPSELSGGMRKRAGLARALALDPELLFLDEPTAGLDPIGAAAFDQLTRELKETLGLTVFLITHDLDTLYAICDRVAVLADKKVIAVGTIPELLALDHPWIQEYFNGPRGRSAQAAEQKGAAEQSEAAKSNGGRKPLANASAPGPDDREI</sequence>
<dbReference type="GO" id="GO:0005524">
    <property type="term" value="F:ATP binding"/>
    <property type="evidence" value="ECO:0007669"/>
    <property type="project" value="UniProtKB-KW"/>
</dbReference>
<dbReference type="PANTHER" id="PTHR43023:SF3">
    <property type="entry name" value="PROTEIN TRIGALACTOSYLDIACYLGLYCEROL 3, CHLOROPLASTIC"/>
    <property type="match status" value="1"/>
</dbReference>
<dbReference type="CDD" id="cd03261">
    <property type="entry name" value="ABC_Org_Solvent_Resistant"/>
    <property type="match status" value="1"/>
</dbReference>
<dbReference type="Pfam" id="PF00005">
    <property type="entry name" value="ABC_tran"/>
    <property type="match status" value="1"/>
</dbReference>
<gene>
    <name evidence="6" type="ORF">GGR39_001073</name>
</gene>
<dbReference type="InterPro" id="IPR003593">
    <property type="entry name" value="AAA+_ATPase"/>
</dbReference>
<dbReference type="InterPro" id="IPR017871">
    <property type="entry name" value="ABC_transporter-like_CS"/>
</dbReference>